<dbReference type="PANTHER" id="PTHR43605:SF10">
    <property type="entry name" value="ACYL-COA SYNTHETASE MEDIUM CHAIN FAMILY MEMBER 3"/>
    <property type="match status" value="1"/>
</dbReference>
<evidence type="ECO:0000256" key="1">
    <source>
        <dbReference type="ARBA" id="ARBA00006432"/>
    </source>
</evidence>
<dbReference type="KEGG" id="shi:Shel_17330"/>
<dbReference type="STRING" id="471855.Shel_17330"/>
<dbReference type="Gene3D" id="3.40.50.12780">
    <property type="entry name" value="N-terminal domain of ligase-like"/>
    <property type="match status" value="1"/>
</dbReference>
<dbReference type="SUPFAM" id="SSF56801">
    <property type="entry name" value="Acetyl-CoA synthetase-like"/>
    <property type="match status" value="1"/>
</dbReference>
<feature type="transmembrane region" description="Helical" evidence="6">
    <location>
        <begin position="101"/>
        <end position="120"/>
    </location>
</feature>
<dbReference type="PROSITE" id="PS00455">
    <property type="entry name" value="AMP_BINDING"/>
    <property type="match status" value="1"/>
</dbReference>
<reference evidence="9 10" key="1">
    <citation type="journal article" date="2009" name="Stand. Genomic Sci.">
        <title>Complete genome sequence of Slackia heliotrinireducens type strain (RHS 1).</title>
        <authorList>
            <person name="Pukall R."/>
            <person name="Lapidus A."/>
            <person name="Nolan M."/>
            <person name="Copeland A."/>
            <person name="Glavina Del Rio T."/>
            <person name="Lucas S."/>
            <person name="Chen F."/>
            <person name="Tice H."/>
            <person name="Cheng J.F."/>
            <person name="Chertkov O."/>
            <person name="Bruce D."/>
            <person name="Goodwin L."/>
            <person name="Kuske C."/>
            <person name="Brettin T."/>
            <person name="Detter J.C."/>
            <person name="Han C."/>
            <person name="Pitluck S."/>
            <person name="Pati A."/>
            <person name="Mavrommatis K."/>
            <person name="Ivanova N."/>
            <person name="Ovchinnikova G."/>
            <person name="Chen A."/>
            <person name="Palaniappan K."/>
            <person name="Schneider S."/>
            <person name="Rohde M."/>
            <person name="Chain P."/>
            <person name="D'haeseleer P."/>
            <person name="Goker M."/>
            <person name="Bristow J."/>
            <person name="Eisen J.A."/>
            <person name="Markowitz V."/>
            <person name="Kyrpides N.C."/>
            <person name="Klenk H.P."/>
            <person name="Hugenholtz P."/>
        </authorList>
    </citation>
    <scope>NUCLEOTIDE SEQUENCE [LARGE SCALE GENOMIC DNA]</scope>
    <source>
        <strain evidence="10">ATCC 29202 / DSM 20476 / NCTC 11029 / RHS 1</strain>
    </source>
</reference>
<comment type="similarity">
    <text evidence="1">Belongs to the ATP-dependent AMP-binding enzyme family.</text>
</comment>
<dbReference type="HOGENOM" id="CLU_000022_59_10_11"/>
<accession>C7N767</accession>
<keyword evidence="4" id="KW-0067">ATP-binding</keyword>
<dbReference type="FunFam" id="3.30.300.30:FF:000005">
    <property type="entry name" value="Acyl-coenzyme A synthetase ACSM5, mitochondrial"/>
    <property type="match status" value="1"/>
</dbReference>
<dbReference type="InterPro" id="IPR051087">
    <property type="entry name" value="Mitochondrial_ACSM"/>
</dbReference>
<protein>
    <submittedName>
        <fullName evidence="9">Acyl-CoA synthetase/AMP-acid ligase</fullName>
    </submittedName>
</protein>
<feature type="domain" description="AMP-dependent synthetase/ligase" evidence="7">
    <location>
        <begin position="40"/>
        <end position="402"/>
    </location>
</feature>
<evidence type="ECO:0000256" key="4">
    <source>
        <dbReference type="ARBA" id="ARBA00022840"/>
    </source>
</evidence>
<keyword evidence="2 9" id="KW-0436">Ligase</keyword>
<evidence type="ECO:0000313" key="10">
    <source>
        <dbReference type="Proteomes" id="UP000002026"/>
    </source>
</evidence>
<organism evidence="9 10">
    <name type="scientific">Slackia heliotrinireducens (strain ATCC 29202 / DSM 20476 / NCTC 11029 / RHS 1)</name>
    <name type="common">Peptococcus heliotrinreducens</name>
    <dbReference type="NCBI Taxonomy" id="471855"/>
    <lineage>
        <taxon>Bacteria</taxon>
        <taxon>Bacillati</taxon>
        <taxon>Actinomycetota</taxon>
        <taxon>Coriobacteriia</taxon>
        <taxon>Eggerthellales</taxon>
        <taxon>Eggerthellaceae</taxon>
        <taxon>Slackia</taxon>
    </lineage>
</organism>
<dbReference type="eggNOG" id="COG0365">
    <property type="taxonomic scope" value="Bacteria"/>
</dbReference>
<evidence type="ECO:0000256" key="3">
    <source>
        <dbReference type="ARBA" id="ARBA00022741"/>
    </source>
</evidence>
<dbReference type="GO" id="GO:0004321">
    <property type="term" value="F:fatty-acyl-CoA synthase activity"/>
    <property type="evidence" value="ECO:0007669"/>
    <property type="project" value="TreeGrafter"/>
</dbReference>
<feature type="compositionally biased region" description="Basic and acidic residues" evidence="5">
    <location>
        <begin position="571"/>
        <end position="582"/>
    </location>
</feature>
<dbReference type="InterPro" id="IPR042099">
    <property type="entry name" value="ANL_N_sf"/>
</dbReference>
<dbReference type="Gene3D" id="3.30.300.30">
    <property type="match status" value="1"/>
</dbReference>
<sequence>MDYILKKYCPRITFESYEDFYENFRIDVPEDFNFAYDVVDEWARVEPDKMALLWCNDDGEEREFTFTDISRLSNRAANAFTKMGIVKGDVVMCILRRRWEYWVIAMALCKIGATIIPATLQLTTKDIAYRANSVGIKALVCVNDDYVCTQAEGAVKQAPSVEQKVVVAGEREGWLSFDHMIADESEEWTRPEPGSPQATKSDELMLIYFTSGTTGNPKAVMHNFAHPLGHIITAKYWQQVRENGLHMSVTDSGWAKFGWGKIYGQWLSGAEIFCYDMMKFIPAKLLQHMQDYDLKTFCAPPTMYRFMLQEDVASYDLSSIENFATAGEPLNAEVSIKWEQLTGKKIREGFGQSEGPVLVATFPWIEPRPGALGKPSPLLNIKLLDDDGREVEDGEEGAICITRLKEAYPPGLFVGYFGLPEQTAETVGGEYYNLHDMAWRDVEGYISFVGRNDDVIKCSGYRIGPFEVESALVKHDAVVECAVTAAPDPIRGKVVKATIVLARGYEPSPELTKELQNWVKKETAPYKYPRIVEYVDELPKTVGGKIKRKLIRQQDGITDDDKIHSIGSDRSAVDESWKSNES</sequence>
<dbReference type="InterPro" id="IPR045851">
    <property type="entry name" value="AMP-bd_C_sf"/>
</dbReference>
<dbReference type="GO" id="GO:0006637">
    <property type="term" value="P:acyl-CoA metabolic process"/>
    <property type="evidence" value="ECO:0007669"/>
    <property type="project" value="TreeGrafter"/>
</dbReference>
<proteinExistence type="inferred from homology"/>
<dbReference type="GO" id="GO:0015645">
    <property type="term" value="F:fatty acid ligase activity"/>
    <property type="evidence" value="ECO:0007669"/>
    <property type="project" value="TreeGrafter"/>
</dbReference>
<evidence type="ECO:0000256" key="2">
    <source>
        <dbReference type="ARBA" id="ARBA00022598"/>
    </source>
</evidence>
<keyword evidence="3" id="KW-0547">Nucleotide-binding</keyword>
<evidence type="ECO:0000259" key="8">
    <source>
        <dbReference type="Pfam" id="PF13193"/>
    </source>
</evidence>
<dbReference type="Proteomes" id="UP000002026">
    <property type="component" value="Chromosome"/>
</dbReference>
<dbReference type="Pfam" id="PF13193">
    <property type="entry name" value="AMP-binding_C"/>
    <property type="match status" value="1"/>
</dbReference>
<dbReference type="PANTHER" id="PTHR43605">
    <property type="entry name" value="ACYL-COENZYME A SYNTHETASE"/>
    <property type="match status" value="1"/>
</dbReference>
<keyword evidence="10" id="KW-1185">Reference proteome</keyword>
<feature type="domain" description="AMP-binding enzyme C-terminal" evidence="8">
    <location>
        <begin position="467"/>
        <end position="545"/>
    </location>
</feature>
<dbReference type="AlphaFoldDB" id="C7N767"/>
<dbReference type="InterPro" id="IPR000873">
    <property type="entry name" value="AMP-dep_synth/lig_dom"/>
</dbReference>
<keyword evidence="6" id="KW-1133">Transmembrane helix</keyword>
<keyword evidence="6" id="KW-0812">Transmembrane</keyword>
<dbReference type="RefSeq" id="WP_012798854.1">
    <property type="nucleotide sequence ID" value="NC_013165.1"/>
</dbReference>
<name>C7N767_SLAHD</name>
<evidence type="ECO:0000256" key="5">
    <source>
        <dbReference type="SAM" id="MobiDB-lite"/>
    </source>
</evidence>
<dbReference type="Pfam" id="PF00501">
    <property type="entry name" value="AMP-binding"/>
    <property type="match status" value="1"/>
</dbReference>
<dbReference type="GO" id="GO:0005524">
    <property type="term" value="F:ATP binding"/>
    <property type="evidence" value="ECO:0007669"/>
    <property type="project" value="UniProtKB-KW"/>
</dbReference>
<dbReference type="EMBL" id="CP001684">
    <property type="protein sequence ID" value="ACV22752.1"/>
    <property type="molecule type" value="Genomic_DNA"/>
</dbReference>
<dbReference type="InterPro" id="IPR020845">
    <property type="entry name" value="AMP-binding_CS"/>
</dbReference>
<gene>
    <name evidence="9" type="ordered locus">Shel_17330</name>
</gene>
<evidence type="ECO:0000259" key="7">
    <source>
        <dbReference type="Pfam" id="PF00501"/>
    </source>
</evidence>
<dbReference type="InterPro" id="IPR025110">
    <property type="entry name" value="AMP-bd_C"/>
</dbReference>
<keyword evidence="6" id="KW-0472">Membrane</keyword>
<evidence type="ECO:0000256" key="6">
    <source>
        <dbReference type="SAM" id="Phobius"/>
    </source>
</evidence>
<evidence type="ECO:0000313" key="9">
    <source>
        <dbReference type="EMBL" id="ACV22752.1"/>
    </source>
</evidence>
<dbReference type="GO" id="GO:0006633">
    <property type="term" value="P:fatty acid biosynthetic process"/>
    <property type="evidence" value="ECO:0007669"/>
    <property type="project" value="TreeGrafter"/>
</dbReference>
<dbReference type="GO" id="GO:0016405">
    <property type="term" value="F:CoA-ligase activity"/>
    <property type="evidence" value="ECO:0007669"/>
    <property type="project" value="UniProtKB-ARBA"/>
</dbReference>
<feature type="region of interest" description="Disordered" evidence="5">
    <location>
        <begin position="560"/>
        <end position="582"/>
    </location>
</feature>